<dbReference type="Pfam" id="PF00483">
    <property type="entry name" value="NTP_transferase"/>
    <property type="match status" value="1"/>
</dbReference>
<name>A0ABU8XWB0_9PROT</name>
<gene>
    <name evidence="2" type="ORF">U1T56_20250</name>
</gene>
<dbReference type="EMBL" id="JBBLZC010000028">
    <property type="protein sequence ID" value="MEK0085492.1"/>
    <property type="molecule type" value="Genomic_DNA"/>
</dbReference>
<dbReference type="Gene3D" id="3.90.550.10">
    <property type="entry name" value="Spore Coat Polysaccharide Biosynthesis Protein SpsA, Chain A"/>
    <property type="match status" value="1"/>
</dbReference>
<feature type="domain" description="Nucleotidyl transferase" evidence="1">
    <location>
        <begin position="13"/>
        <end position="244"/>
    </location>
</feature>
<keyword evidence="3" id="KW-1185">Reference proteome</keyword>
<dbReference type="RefSeq" id="WP_418161341.1">
    <property type="nucleotide sequence ID" value="NZ_JBBLZC010000028.1"/>
</dbReference>
<dbReference type="PANTHER" id="PTHR47183:SF1">
    <property type="entry name" value="GLUCOSE-1-PHOSPHATE CYTIDYLYLTRANSFERASE"/>
    <property type="match status" value="1"/>
</dbReference>
<dbReference type="InterPro" id="IPR013446">
    <property type="entry name" value="G1P_cyt_trans-like"/>
</dbReference>
<dbReference type="SUPFAM" id="SSF53448">
    <property type="entry name" value="Nucleotide-diphospho-sugar transferases"/>
    <property type="match status" value="1"/>
</dbReference>
<evidence type="ECO:0000259" key="1">
    <source>
        <dbReference type="Pfam" id="PF00483"/>
    </source>
</evidence>
<dbReference type="InterPro" id="IPR005835">
    <property type="entry name" value="NTP_transferase_dom"/>
</dbReference>
<evidence type="ECO:0000313" key="2">
    <source>
        <dbReference type="EMBL" id="MEK0085492.1"/>
    </source>
</evidence>
<proteinExistence type="predicted"/>
<dbReference type="InterPro" id="IPR029044">
    <property type="entry name" value="Nucleotide-diphossugar_trans"/>
</dbReference>
<dbReference type="Proteomes" id="UP001375743">
    <property type="component" value="Unassembled WGS sequence"/>
</dbReference>
<comment type="caution">
    <text evidence="2">The sequence shown here is derived from an EMBL/GenBank/DDBJ whole genome shotgun (WGS) entry which is preliminary data.</text>
</comment>
<sequence length="265" mass="29341">MLSPEPADVPIFVLCGGQGSRLGEIAAMRPKPMLDIGEKPMLLHIMSCYGRFGFRRFVLCTGHRSEVIGSYFANYAALNSDYTVDLARNTISYHQRERLPDWEVTVAFTGTGVMTGGRLARAAARYLGDAGHFGVTYGDGLTDADLGAELRFHLAHDRIGTVLGIDPPSPFGQLTLHEDGTASFVEKPRQTGQTASGGFFFFRRPFLDYLSPTDSCTLEAEPLARLSREGQLRVFRHQGYWSCVDTLRDREEVLALWESGAAPWK</sequence>
<dbReference type="PANTHER" id="PTHR47183">
    <property type="entry name" value="GLUCOSE-1-PHOSPHATE CYTIDYLYLTRANSFERASE-RELATED"/>
    <property type="match status" value="1"/>
</dbReference>
<reference evidence="2 3" key="1">
    <citation type="submission" date="2024-01" db="EMBL/GenBank/DDBJ databases">
        <title>Multi-omics insights into the function and evolution of sodium benzoate biodegradation pathways in Benzoatithermus flavus gen. nov., sp. nov. from hot spring.</title>
        <authorList>
            <person name="Hu C.-J."/>
            <person name="Li W.-J."/>
        </authorList>
    </citation>
    <scope>NUCLEOTIDE SEQUENCE [LARGE SCALE GENOMIC DNA]</scope>
    <source>
        <strain evidence="2 3">SYSU G07066</strain>
    </source>
</reference>
<protein>
    <submittedName>
        <fullName evidence="2">Sugar phosphate nucleotidyltransferase</fullName>
    </submittedName>
</protein>
<evidence type="ECO:0000313" key="3">
    <source>
        <dbReference type="Proteomes" id="UP001375743"/>
    </source>
</evidence>
<accession>A0ABU8XWB0</accession>
<organism evidence="2 3">
    <name type="scientific">Benzoatithermus flavus</name>
    <dbReference type="NCBI Taxonomy" id="3108223"/>
    <lineage>
        <taxon>Bacteria</taxon>
        <taxon>Pseudomonadati</taxon>
        <taxon>Pseudomonadota</taxon>
        <taxon>Alphaproteobacteria</taxon>
        <taxon>Geminicoccales</taxon>
        <taxon>Geminicoccaceae</taxon>
        <taxon>Benzoatithermus</taxon>
    </lineage>
</organism>